<comment type="subcellular location">
    <subcellularLocation>
        <location evidence="1">Periplasm</location>
    </subcellularLocation>
</comment>
<evidence type="ECO:0000256" key="13">
    <source>
        <dbReference type="SAM" id="MobiDB-lite"/>
    </source>
</evidence>
<name>A0A420XFC0_9PAST</name>
<comment type="function">
    <text evidence="12">Part of the ATP-binding cassette (ABC) transport system ZnuABC involved in zinc import. Binds zinc with high affinity and specificity and delivers it to the membrane permease for translocation into the cytoplasm.</text>
</comment>
<keyword evidence="5" id="KW-0479">Metal-binding</keyword>
<keyword evidence="6 14" id="KW-0732">Signal</keyword>
<keyword evidence="9" id="KW-0864">Zinc transport</keyword>
<feature type="compositionally biased region" description="Basic and acidic residues" evidence="13">
    <location>
        <begin position="110"/>
        <end position="121"/>
    </location>
</feature>
<evidence type="ECO:0000256" key="14">
    <source>
        <dbReference type="SAM" id="SignalP"/>
    </source>
</evidence>
<evidence type="ECO:0000256" key="12">
    <source>
        <dbReference type="ARBA" id="ARBA00045516"/>
    </source>
</evidence>
<reference evidence="15 16" key="1">
    <citation type="submission" date="2018-10" db="EMBL/GenBank/DDBJ databases">
        <title>Genomic Encyclopedia of Type Strains, Phase IV (KMG-IV): sequencing the most valuable type-strain genomes for metagenomic binning, comparative biology and taxonomic classification.</title>
        <authorList>
            <person name="Goeker M."/>
        </authorList>
    </citation>
    <scope>NUCLEOTIDE SEQUENCE [LARGE SCALE GENOMIC DNA]</scope>
    <source>
        <strain evidence="15 16">DSM 23800</strain>
    </source>
</reference>
<dbReference type="SUPFAM" id="SSF53807">
    <property type="entry name" value="Helical backbone' metal receptor"/>
    <property type="match status" value="1"/>
</dbReference>
<keyword evidence="10" id="KW-0406">Ion transport</keyword>
<dbReference type="GO" id="GO:0042597">
    <property type="term" value="C:periplasmic space"/>
    <property type="evidence" value="ECO:0007669"/>
    <property type="project" value="UniProtKB-SubCell"/>
</dbReference>
<feature type="region of interest" description="Disordered" evidence="13">
    <location>
        <begin position="110"/>
        <end position="161"/>
    </location>
</feature>
<evidence type="ECO:0000256" key="4">
    <source>
        <dbReference type="ARBA" id="ARBA00022448"/>
    </source>
</evidence>
<evidence type="ECO:0000256" key="2">
    <source>
        <dbReference type="ARBA" id="ARBA00011028"/>
    </source>
</evidence>
<feature type="compositionally biased region" description="Basic and acidic residues" evidence="13">
    <location>
        <begin position="134"/>
        <end position="161"/>
    </location>
</feature>
<evidence type="ECO:0000256" key="8">
    <source>
        <dbReference type="ARBA" id="ARBA00022833"/>
    </source>
</evidence>
<keyword evidence="16" id="KW-1185">Reference proteome</keyword>
<dbReference type="OrthoDB" id="7346865at2"/>
<dbReference type="PANTHER" id="PTHR42953">
    <property type="entry name" value="HIGH-AFFINITY ZINC UPTAKE SYSTEM PROTEIN ZNUA-RELATED"/>
    <property type="match status" value="1"/>
</dbReference>
<dbReference type="FunFam" id="3.40.50.1980:FF:000006">
    <property type="entry name" value="Zinc ABC transporter substrate-binding protein ZnuA"/>
    <property type="match status" value="1"/>
</dbReference>
<dbReference type="InterPro" id="IPR006127">
    <property type="entry name" value="ZnuA-like"/>
</dbReference>
<comment type="similarity">
    <text evidence="2">Belongs to the bacterial solute-binding protein 9 family.</text>
</comment>
<proteinExistence type="inferred from homology"/>
<comment type="caution">
    <text evidence="15">The sequence shown here is derived from an EMBL/GenBank/DDBJ whole genome shotgun (WGS) entry which is preliminary data.</text>
</comment>
<keyword evidence="7" id="KW-0574">Periplasm</keyword>
<feature type="compositionally biased region" description="Acidic residues" evidence="13">
    <location>
        <begin position="122"/>
        <end position="133"/>
    </location>
</feature>
<organism evidence="15 16">
    <name type="scientific">Otariodibacter oris</name>
    <dbReference type="NCBI Taxonomy" id="1032623"/>
    <lineage>
        <taxon>Bacteria</taxon>
        <taxon>Pseudomonadati</taxon>
        <taxon>Pseudomonadota</taxon>
        <taxon>Gammaproteobacteria</taxon>
        <taxon>Pasteurellales</taxon>
        <taxon>Pasteurellaceae</taxon>
        <taxon>Otariodibacter</taxon>
    </lineage>
</organism>
<dbReference type="CDD" id="cd01019">
    <property type="entry name" value="ZnuA"/>
    <property type="match status" value="1"/>
</dbReference>
<evidence type="ECO:0000256" key="5">
    <source>
        <dbReference type="ARBA" id="ARBA00022723"/>
    </source>
</evidence>
<sequence>MFKRTALSVALLGATALSHADVLTSIKPLGFIASAITDGVTNTQVLLPVTASPHDYSLKPSDVEKLKSADLVVWVGDEMEAFLEKSIEQLPEDNVLTLEEVHAIEELVEGSSKDHHDHDHDDHDDDDHDDDDHDHEHAHHDHDHEHHHDDEGHDFVDGDDIHGHHHDENWHVWLSPSASTDIAQAIADRLIEKMPNQKAKIEANLAEFKTKLTAKNAEIVKQLSSVSGKGYYTFHDAYGYFEDAYGLTSLGSFTINPTVAPGAKTLAAIKADIASNKAQCLFAEPQFTPKVIETLSQGTATKVGQLDPLGAKVELGKDSYPQFLQVMADEFSQCLAN</sequence>
<dbReference type="InterPro" id="IPR035520">
    <property type="entry name" value="ZnuA"/>
</dbReference>
<gene>
    <name evidence="15" type="ORF">DES31_1638</name>
</gene>
<dbReference type="Pfam" id="PF01297">
    <property type="entry name" value="ZnuA"/>
    <property type="match status" value="1"/>
</dbReference>
<feature type="chain" id="PRO_5019374203" description="High-affinity zinc uptake system protein ZnuA" evidence="14">
    <location>
        <begin position="21"/>
        <end position="337"/>
    </location>
</feature>
<evidence type="ECO:0000256" key="10">
    <source>
        <dbReference type="ARBA" id="ARBA00023065"/>
    </source>
</evidence>
<dbReference type="Gene3D" id="3.40.50.1980">
    <property type="entry name" value="Nitrogenase molybdenum iron protein domain"/>
    <property type="match status" value="2"/>
</dbReference>
<dbReference type="PANTHER" id="PTHR42953:SF3">
    <property type="entry name" value="HIGH-AFFINITY ZINC UPTAKE SYSTEM PROTEIN ZNUA"/>
    <property type="match status" value="1"/>
</dbReference>
<evidence type="ECO:0000256" key="9">
    <source>
        <dbReference type="ARBA" id="ARBA00022906"/>
    </source>
</evidence>
<protein>
    <recommendedName>
        <fullName evidence="3">High-affinity zinc uptake system protein ZnuA</fullName>
    </recommendedName>
</protein>
<dbReference type="EMBL" id="RBJC01000009">
    <property type="protein sequence ID" value="RKR71062.1"/>
    <property type="molecule type" value="Genomic_DNA"/>
</dbReference>
<dbReference type="Proteomes" id="UP000280099">
    <property type="component" value="Unassembled WGS sequence"/>
</dbReference>
<evidence type="ECO:0000313" key="16">
    <source>
        <dbReference type="Proteomes" id="UP000280099"/>
    </source>
</evidence>
<keyword evidence="4" id="KW-0813">Transport</keyword>
<dbReference type="GO" id="GO:0046872">
    <property type="term" value="F:metal ion binding"/>
    <property type="evidence" value="ECO:0007669"/>
    <property type="project" value="UniProtKB-KW"/>
</dbReference>
<evidence type="ECO:0000313" key="15">
    <source>
        <dbReference type="EMBL" id="RKR71062.1"/>
    </source>
</evidence>
<accession>A0A420XFC0</accession>
<dbReference type="InterPro" id="IPR050492">
    <property type="entry name" value="Bact_metal-bind_prot9"/>
</dbReference>
<keyword evidence="8" id="KW-0862">Zinc</keyword>
<evidence type="ECO:0000256" key="6">
    <source>
        <dbReference type="ARBA" id="ARBA00022729"/>
    </source>
</evidence>
<evidence type="ECO:0000256" key="7">
    <source>
        <dbReference type="ARBA" id="ARBA00022764"/>
    </source>
</evidence>
<feature type="signal peptide" evidence="14">
    <location>
        <begin position="1"/>
        <end position="20"/>
    </location>
</feature>
<evidence type="ECO:0000256" key="11">
    <source>
        <dbReference type="ARBA" id="ARBA00023157"/>
    </source>
</evidence>
<dbReference type="AlphaFoldDB" id="A0A420XFC0"/>
<evidence type="ECO:0000256" key="1">
    <source>
        <dbReference type="ARBA" id="ARBA00004418"/>
    </source>
</evidence>
<dbReference type="RefSeq" id="WP_121123854.1">
    <property type="nucleotide sequence ID" value="NZ_CP016604.1"/>
</dbReference>
<evidence type="ECO:0000256" key="3">
    <source>
        <dbReference type="ARBA" id="ARBA00015915"/>
    </source>
</evidence>
<dbReference type="GO" id="GO:0006829">
    <property type="term" value="P:zinc ion transport"/>
    <property type="evidence" value="ECO:0007669"/>
    <property type="project" value="UniProtKB-KW"/>
</dbReference>
<dbReference type="NCBIfam" id="NF007091">
    <property type="entry name" value="PRK09545.1"/>
    <property type="match status" value="1"/>
</dbReference>
<keyword evidence="11" id="KW-1015">Disulfide bond</keyword>